<gene>
    <name evidence="2" type="ORF">RM445_17275</name>
</gene>
<evidence type="ECO:0000313" key="2">
    <source>
        <dbReference type="EMBL" id="MDT0351283.1"/>
    </source>
</evidence>
<protein>
    <submittedName>
        <fullName evidence="2">Uncharacterized protein</fullName>
    </submittedName>
</protein>
<dbReference type="EMBL" id="JAVREJ010000012">
    <property type="protein sequence ID" value="MDT0351283.1"/>
    <property type="molecule type" value="Genomic_DNA"/>
</dbReference>
<dbReference type="RefSeq" id="WP_311557526.1">
    <property type="nucleotide sequence ID" value="NZ_JAVREJ010000012.1"/>
</dbReference>
<evidence type="ECO:0000256" key="1">
    <source>
        <dbReference type="SAM" id="Phobius"/>
    </source>
</evidence>
<evidence type="ECO:0000313" key="3">
    <source>
        <dbReference type="Proteomes" id="UP001183202"/>
    </source>
</evidence>
<dbReference type="Proteomes" id="UP001183202">
    <property type="component" value="Unassembled WGS sequence"/>
</dbReference>
<keyword evidence="1" id="KW-1133">Transmembrane helix</keyword>
<proteinExistence type="predicted"/>
<organism evidence="2 3">
    <name type="scientific">Pseudonocardia charpentierae</name>
    <dbReference type="NCBI Taxonomy" id="3075545"/>
    <lineage>
        <taxon>Bacteria</taxon>
        <taxon>Bacillati</taxon>
        <taxon>Actinomycetota</taxon>
        <taxon>Actinomycetes</taxon>
        <taxon>Pseudonocardiales</taxon>
        <taxon>Pseudonocardiaceae</taxon>
        <taxon>Pseudonocardia</taxon>
    </lineage>
</organism>
<keyword evidence="3" id="KW-1185">Reference proteome</keyword>
<comment type="caution">
    <text evidence="2">The sequence shown here is derived from an EMBL/GenBank/DDBJ whole genome shotgun (WGS) entry which is preliminary data.</text>
</comment>
<keyword evidence="1" id="KW-0812">Transmembrane</keyword>
<sequence>MNTLSANFPEVALLLALVLSVLCWRVISMILTALAVGFVLLVMVGMAGYGMFQMLMH</sequence>
<accession>A0ABU2NCS1</accession>
<reference evidence="3" key="1">
    <citation type="submission" date="2023-07" db="EMBL/GenBank/DDBJ databases">
        <title>30 novel species of actinomycetes from the DSMZ collection.</title>
        <authorList>
            <person name="Nouioui I."/>
        </authorList>
    </citation>
    <scope>NUCLEOTIDE SEQUENCE [LARGE SCALE GENOMIC DNA]</scope>
    <source>
        <strain evidence="3">DSM 45834</strain>
    </source>
</reference>
<name>A0ABU2NCS1_9PSEU</name>
<feature type="transmembrane region" description="Helical" evidence="1">
    <location>
        <begin position="33"/>
        <end position="52"/>
    </location>
</feature>
<keyword evidence="1" id="KW-0472">Membrane</keyword>